<dbReference type="RefSeq" id="WP_107169463.1">
    <property type="nucleotide sequence ID" value="NZ_CP038498.1"/>
</dbReference>
<dbReference type="SUPFAM" id="SSF46689">
    <property type="entry name" value="Homeodomain-like"/>
    <property type="match status" value="1"/>
</dbReference>
<dbReference type="Pfam" id="PF12833">
    <property type="entry name" value="HTH_18"/>
    <property type="match status" value="1"/>
</dbReference>
<evidence type="ECO:0000256" key="1">
    <source>
        <dbReference type="ARBA" id="ARBA00023015"/>
    </source>
</evidence>
<gene>
    <name evidence="5" type="ORF">E2566_02375</name>
</gene>
<dbReference type="GeneID" id="90761782"/>
<evidence type="ECO:0000259" key="4">
    <source>
        <dbReference type="PROSITE" id="PS01124"/>
    </source>
</evidence>
<dbReference type="InterPro" id="IPR037923">
    <property type="entry name" value="HTH-like"/>
</dbReference>
<dbReference type="SMART" id="SM00342">
    <property type="entry name" value="HTH_ARAC"/>
    <property type="match status" value="1"/>
</dbReference>
<dbReference type="SUPFAM" id="SSF51215">
    <property type="entry name" value="Regulatory protein AraC"/>
    <property type="match status" value="1"/>
</dbReference>
<dbReference type="PANTHER" id="PTHR43280">
    <property type="entry name" value="ARAC-FAMILY TRANSCRIPTIONAL REGULATOR"/>
    <property type="match status" value="1"/>
</dbReference>
<evidence type="ECO:0000256" key="3">
    <source>
        <dbReference type="ARBA" id="ARBA00023163"/>
    </source>
</evidence>
<dbReference type="Proteomes" id="UP000502681">
    <property type="component" value="Chromosome"/>
</dbReference>
<evidence type="ECO:0000313" key="5">
    <source>
        <dbReference type="EMBL" id="QJA18863.1"/>
    </source>
</evidence>
<protein>
    <submittedName>
        <fullName evidence="5">Helix-turn-helix domain-containing protein</fullName>
    </submittedName>
</protein>
<keyword evidence="3" id="KW-0804">Transcription</keyword>
<dbReference type="InterPro" id="IPR003313">
    <property type="entry name" value="AraC-bd"/>
</dbReference>
<accession>A0ABX6KXR7</accession>
<sequence length="300" mass="34228">MHDTRNGTSVASLNYKPEKYPSHDMEIFRMSELRKRVHPSQLSGSRKYYFYMMLLVTNGTVCQMIDCSPVDCRPGTLIMIRPGQVHHLGNGNDWDGWLILFRSEILPPLRSTFQSTLSKDIRQINSLALTGDNFFTIEHAVRQMSADIRNCTEQLCLNQLLYHQLGALITRLSMLSKQKERTSSEETRDHQRFRQFTHLIEENLGAWHQVNQYAKAMNCSSKSLTRATTAIAGCSAKSYLSDCICLEAKRLLAHTPASVNFISQLLGFDEPTHFVKFFKSCVGLTPVGFRESLEKTGLRR</sequence>
<dbReference type="InterPro" id="IPR018060">
    <property type="entry name" value="HTH_AraC"/>
</dbReference>
<keyword evidence="6" id="KW-1185">Reference proteome</keyword>
<dbReference type="Gene3D" id="1.10.10.60">
    <property type="entry name" value="Homeodomain-like"/>
    <property type="match status" value="1"/>
</dbReference>
<evidence type="ECO:0000256" key="2">
    <source>
        <dbReference type="ARBA" id="ARBA00023125"/>
    </source>
</evidence>
<keyword evidence="2" id="KW-0238">DNA-binding</keyword>
<proteinExistence type="predicted"/>
<keyword evidence="1" id="KW-0805">Transcription regulation</keyword>
<reference evidence="5 6" key="1">
    <citation type="submission" date="2019-04" db="EMBL/GenBank/DDBJ databases">
        <title>Whole Genome Sequencing of Pectobacterium punjabense SS95.</title>
        <authorList>
            <person name="Sarfraz S."/>
            <person name="Oulghazi S."/>
            <person name="Roques C."/>
            <person name="Vandecasteele C."/>
            <person name="Faure D."/>
        </authorList>
    </citation>
    <scope>NUCLEOTIDE SEQUENCE [LARGE SCALE GENOMIC DNA]</scope>
    <source>
        <strain evidence="5 6">SS95</strain>
    </source>
</reference>
<name>A0ABX6KXR7_9GAMM</name>
<dbReference type="PANTHER" id="PTHR43280:SF32">
    <property type="entry name" value="TRANSCRIPTIONAL REGULATORY PROTEIN"/>
    <property type="match status" value="1"/>
</dbReference>
<organism evidence="5 6">
    <name type="scientific">Pectobacterium punjabense</name>
    <dbReference type="NCBI Taxonomy" id="2108399"/>
    <lineage>
        <taxon>Bacteria</taxon>
        <taxon>Pseudomonadati</taxon>
        <taxon>Pseudomonadota</taxon>
        <taxon>Gammaproteobacteria</taxon>
        <taxon>Enterobacterales</taxon>
        <taxon>Pectobacteriaceae</taxon>
        <taxon>Pectobacterium</taxon>
    </lineage>
</organism>
<dbReference type="PROSITE" id="PS01124">
    <property type="entry name" value="HTH_ARAC_FAMILY_2"/>
    <property type="match status" value="1"/>
</dbReference>
<evidence type="ECO:0000313" key="6">
    <source>
        <dbReference type="Proteomes" id="UP000502681"/>
    </source>
</evidence>
<dbReference type="Pfam" id="PF02311">
    <property type="entry name" value="AraC_binding"/>
    <property type="match status" value="1"/>
</dbReference>
<dbReference type="EMBL" id="CP038498">
    <property type="protein sequence ID" value="QJA18863.1"/>
    <property type="molecule type" value="Genomic_DNA"/>
</dbReference>
<feature type="domain" description="HTH araC/xylS-type" evidence="4">
    <location>
        <begin position="194"/>
        <end position="292"/>
    </location>
</feature>
<dbReference type="InterPro" id="IPR009057">
    <property type="entry name" value="Homeodomain-like_sf"/>
</dbReference>